<protein>
    <submittedName>
        <fullName evidence="16">Auxin-binding protein ABP19a</fullName>
    </submittedName>
</protein>
<evidence type="ECO:0000256" key="10">
    <source>
        <dbReference type="ARBA" id="ARBA00023211"/>
    </source>
</evidence>
<evidence type="ECO:0000256" key="1">
    <source>
        <dbReference type="ARBA" id="ARBA00004271"/>
    </source>
</evidence>
<keyword evidence="10 11" id="KW-0464">Manganese</keyword>
<dbReference type="GO" id="GO:0048046">
    <property type="term" value="C:apoplast"/>
    <property type="evidence" value="ECO:0007669"/>
    <property type="project" value="UniProtKB-SubCell"/>
</dbReference>
<feature type="domain" description="Cupin type-1" evidence="15">
    <location>
        <begin position="55"/>
        <end position="198"/>
    </location>
</feature>
<proteinExistence type="inferred from homology"/>
<evidence type="ECO:0000256" key="5">
    <source>
        <dbReference type="ARBA" id="ARBA00022723"/>
    </source>
</evidence>
<evidence type="ECO:0000256" key="7">
    <source>
        <dbReference type="ARBA" id="ARBA00023157"/>
    </source>
</evidence>
<dbReference type="Pfam" id="PF00190">
    <property type="entry name" value="Cupin_1"/>
    <property type="match status" value="2"/>
</dbReference>
<feature type="chain" id="PRO_5016629800" evidence="14">
    <location>
        <begin position="21"/>
        <end position="383"/>
    </location>
</feature>
<evidence type="ECO:0000256" key="8">
    <source>
        <dbReference type="ARBA" id="ARBA00023170"/>
    </source>
</evidence>
<dbReference type="SUPFAM" id="SSF51182">
    <property type="entry name" value="RmlC-like cupins"/>
    <property type="match status" value="2"/>
</dbReference>
<keyword evidence="5 11" id="KW-0479">Metal-binding</keyword>
<keyword evidence="8" id="KW-0675">Receptor</keyword>
<feature type="binding site" evidence="11">
    <location>
        <position position="104"/>
    </location>
    <ligand>
        <name>oxalate</name>
        <dbReference type="ChEBI" id="CHEBI:30623"/>
    </ligand>
</feature>
<dbReference type="CDD" id="cd02241">
    <property type="entry name" value="cupin_OxOx"/>
    <property type="match status" value="2"/>
</dbReference>
<evidence type="ECO:0000256" key="6">
    <source>
        <dbReference type="ARBA" id="ARBA00022729"/>
    </source>
</evidence>
<dbReference type="InterPro" id="IPR006045">
    <property type="entry name" value="Cupin_1"/>
</dbReference>
<gene>
    <name evidence="16" type="primary">ABP19A</name>
    <name evidence="16" type="ORF">CR513_50596</name>
</gene>
<keyword evidence="9" id="KW-0325">Glycoprotein</keyword>
<dbReference type="AlphaFoldDB" id="A0A371EW42"/>
<feature type="signal peptide" evidence="14">
    <location>
        <begin position="1"/>
        <end position="20"/>
    </location>
</feature>
<evidence type="ECO:0000256" key="2">
    <source>
        <dbReference type="ARBA" id="ARBA00007456"/>
    </source>
</evidence>
<keyword evidence="4" id="KW-0964">Secreted</keyword>
<dbReference type="Gene3D" id="2.60.120.10">
    <property type="entry name" value="Jelly Rolls"/>
    <property type="match status" value="2"/>
</dbReference>
<evidence type="ECO:0000256" key="11">
    <source>
        <dbReference type="PIRSR" id="PIRSR601929-1"/>
    </source>
</evidence>
<evidence type="ECO:0000256" key="13">
    <source>
        <dbReference type="PIRSR" id="PIRSR601929-3"/>
    </source>
</evidence>
<dbReference type="EMBL" id="QJKJ01011804">
    <property type="protein sequence ID" value="RDX70189.1"/>
    <property type="molecule type" value="Genomic_DNA"/>
</dbReference>
<dbReference type="PRINTS" id="PR00325">
    <property type="entry name" value="GERMIN"/>
</dbReference>
<dbReference type="InterPro" id="IPR001929">
    <property type="entry name" value="Germin"/>
</dbReference>
<reference evidence="16" key="1">
    <citation type="submission" date="2018-05" db="EMBL/GenBank/DDBJ databases">
        <title>Draft genome of Mucuna pruriens seed.</title>
        <authorList>
            <person name="Nnadi N.E."/>
            <person name="Vos R."/>
            <person name="Hasami M.H."/>
            <person name="Devisetty U.K."/>
            <person name="Aguiy J.C."/>
        </authorList>
    </citation>
    <scope>NUCLEOTIDE SEQUENCE [LARGE SCALE GENOMIC DNA]</scope>
    <source>
        <strain evidence="16">JCA_2017</strain>
    </source>
</reference>
<feature type="binding site" evidence="12">
    <location>
        <position position="102"/>
    </location>
    <ligand>
        <name>Mn(2+)</name>
        <dbReference type="ChEBI" id="CHEBI:29035"/>
    </ligand>
</feature>
<feature type="non-terminal residue" evidence="16">
    <location>
        <position position="1"/>
    </location>
</feature>
<feature type="binding site" evidence="12">
    <location>
        <position position="147"/>
    </location>
    <ligand>
        <name>Mn(2+)</name>
        <dbReference type="ChEBI" id="CHEBI:29035"/>
    </ligand>
</feature>
<keyword evidence="3" id="KW-0052">Apoplast</keyword>
<comment type="similarity">
    <text evidence="2">Belongs to the germin family.</text>
</comment>
<evidence type="ECO:0000313" key="16">
    <source>
        <dbReference type="EMBL" id="RDX70189.1"/>
    </source>
</evidence>
<dbReference type="OrthoDB" id="1387477at2759"/>
<dbReference type="Proteomes" id="UP000257109">
    <property type="component" value="Unassembled WGS sequence"/>
</dbReference>
<dbReference type="FunFam" id="2.60.120.10:FF:000047">
    <property type="entry name" value="Auxin-binding protein ABP19a"/>
    <property type="match status" value="2"/>
</dbReference>
<feature type="binding site" evidence="12">
    <location>
        <position position="104"/>
    </location>
    <ligand>
        <name>Mn(2+)</name>
        <dbReference type="ChEBI" id="CHEBI:29035"/>
    </ligand>
</feature>
<name>A0A371EW42_MUCPR</name>
<evidence type="ECO:0000313" key="17">
    <source>
        <dbReference type="Proteomes" id="UP000257109"/>
    </source>
</evidence>
<feature type="binding site" evidence="11">
    <location>
        <position position="109"/>
    </location>
    <ligand>
        <name>oxalate</name>
        <dbReference type="ChEBI" id="CHEBI:30623"/>
    </ligand>
</feature>
<dbReference type="GO" id="GO:0030145">
    <property type="term" value="F:manganese ion binding"/>
    <property type="evidence" value="ECO:0007669"/>
    <property type="project" value="InterPro"/>
</dbReference>
<dbReference type="PANTHER" id="PTHR31238">
    <property type="entry name" value="GERMIN-LIKE PROTEIN SUBFAMILY 3 MEMBER 3"/>
    <property type="match status" value="1"/>
</dbReference>
<keyword evidence="6 14" id="KW-0732">Signal</keyword>
<keyword evidence="7 13" id="KW-1015">Disulfide bond</keyword>
<evidence type="ECO:0000256" key="9">
    <source>
        <dbReference type="ARBA" id="ARBA00023180"/>
    </source>
</evidence>
<organism evidence="16 17">
    <name type="scientific">Mucuna pruriens</name>
    <name type="common">Velvet bean</name>
    <name type="synonym">Dolichos pruriens</name>
    <dbReference type="NCBI Taxonomy" id="157652"/>
    <lineage>
        <taxon>Eukaryota</taxon>
        <taxon>Viridiplantae</taxon>
        <taxon>Streptophyta</taxon>
        <taxon>Embryophyta</taxon>
        <taxon>Tracheophyta</taxon>
        <taxon>Spermatophyta</taxon>
        <taxon>Magnoliopsida</taxon>
        <taxon>eudicotyledons</taxon>
        <taxon>Gunneridae</taxon>
        <taxon>Pentapetalae</taxon>
        <taxon>rosids</taxon>
        <taxon>fabids</taxon>
        <taxon>Fabales</taxon>
        <taxon>Fabaceae</taxon>
        <taxon>Papilionoideae</taxon>
        <taxon>50 kb inversion clade</taxon>
        <taxon>NPAAA clade</taxon>
        <taxon>indigoferoid/millettioid clade</taxon>
        <taxon>Phaseoleae</taxon>
        <taxon>Mucuna</taxon>
    </lineage>
</organism>
<evidence type="ECO:0000256" key="4">
    <source>
        <dbReference type="ARBA" id="ARBA00022525"/>
    </source>
</evidence>
<evidence type="ECO:0000256" key="14">
    <source>
        <dbReference type="SAM" id="SignalP"/>
    </source>
</evidence>
<feature type="disulfide bond" evidence="13">
    <location>
        <begin position="27"/>
        <end position="42"/>
    </location>
</feature>
<accession>A0A371EW42</accession>
<evidence type="ECO:0000256" key="3">
    <source>
        <dbReference type="ARBA" id="ARBA00022523"/>
    </source>
</evidence>
<sequence length="383" mass="40714">MKNIVLSLFFLAVVSSTTHASKVNDFCVANLKAPDSPSGYQCLPPNGMTADNFVFSFKPENTSNPIKVGVSTAFVKDFPGLNGLGISAVRVSMDKGGFIPMHTHEDATELIMTVEGEIIAGFVTATKAYVKTLKPGDLMVIPQGLLHFVVNSGRGKSFGFAAFSSSNPSVHSFNQIFANNIPSNILAQTTFLDVAQVKKLKALFDLKGPDSPSGYQCLPPNTLTADNFVFSLQPANTSNPIKAGISTAFVKDFPALNGLDISAVRVIMDKGGYFPMHTHRGATELIIMVEGEITAGFVTATKAYVKTLKPGDLMVIPQGQLHFVLNSGAGKATVFAAFSSSNPGVHSFNQIFANNVPSPILAQTTFLDVAQVKKLKALFGGTN</sequence>
<feature type="domain" description="Cupin type-1" evidence="15">
    <location>
        <begin position="230"/>
        <end position="373"/>
    </location>
</feature>
<dbReference type="InterPro" id="IPR014710">
    <property type="entry name" value="RmlC-like_jellyroll"/>
</dbReference>
<dbReference type="InterPro" id="IPR011051">
    <property type="entry name" value="RmlC_Cupin_sf"/>
</dbReference>
<feature type="binding site" evidence="12">
    <location>
        <position position="109"/>
    </location>
    <ligand>
        <name>Mn(2+)</name>
        <dbReference type="ChEBI" id="CHEBI:29035"/>
    </ligand>
</feature>
<keyword evidence="17" id="KW-1185">Reference proteome</keyword>
<evidence type="ECO:0000259" key="15">
    <source>
        <dbReference type="SMART" id="SM00835"/>
    </source>
</evidence>
<evidence type="ECO:0000256" key="12">
    <source>
        <dbReference type="PIRSR" id="PIRSR601929-2"/>
    </source>
</evidence>
<comment type="caution">
    <text evidence="16">The sequence shown here is derived from an EMBL/GenBank/DDBJ whole genome shotgun (WGS) entry which is preliminary data.</text>
</comment>
<dbReference type="SMART" id="SM00835">
    <property type="entry name" value="Cupin_1"/>
    <property type="match status" value="2"/>
</dbReference>
<comment type="subcellular location">
    <subcellularLocation>
        <location evidence="1">Secreted</location>
        <location evidence="1">Extracellular space</location>
        <location evidence="1">Apoplast</location>
    </subcellularLocation>
</comment>